<dbReference type="AlphaFoldDB" id="A0A506V829"/>
<keyword evidence="3" id="KW-1185">Reference proteome</keyword>
<evidence type="ECO:0000313" key="2">
    <source>
        <dbReference type="EMBL" id="TPW41981.1"/>
    </source>
</evidence>
<comment type="caution">
    <text evidence="2">The sequence shown here is derived from an EMBL/GenBank/DDBJ whole genome shotgun (WGS) entry which is preliminary data.</text>
</comment>
<keyword evidence="1" id="KW-1133">Transmembrane helix</keyword>
<name>A0A506V829_9GAMM</name>
<sequence>MVAKRESVKYKICALIALLIAAYSIFYVFSSYRNERYFSCLAQHHVHNNNVRSNMLMRFIFNGDTGMVSLDGEFINEQGHHKIISRKIIFDFTIDKKNYLLNSRMIIPSVFDEIDEHTIPRLLDNFYTQERRPAVYQIHYNGKGGYIFMNDNAPYLLCASN</sequence>
<dbReference type="EMBL" id="VHQI01000006">
    <property type="protein sequence ID" value="TPW41981.1"/>
    <property type="molecule type" value="Genomic_DNA"/>
</dbReference>
<evidence type="ECO:0000256" key="1">
    <source>
        <dbReference type="SAM" id="Phobius"/>
    </source>
</evidence>
<dbReference type="Proteomes" id="UP000319523">
    <property type="component" value="Unassembled WGS sequence"/>
</dbReference>
<reference evidence="2 3" key="1">
    <citation type="submission" date="2019-06" db="EMBL/GenBank/DDBJ databases">
        <authorList>
            <person name="Yang Y."/>
        </authorList>
    </citation>
    <scope>NUCLEOTIDE SEQUENCE [LARGE SCALE GENOMIC DNA]</scope>
    <source>
        <strain evidence="2 3">BIT-26</strain>
    </source>
</reference>
<gene>
    <name evidence="2" type="ORF">FKM52_11540</name>
</gene>
<keyword evidence="1" id="KW-0812">Transmembrane</keyword>
<dbReference type="OrthoDB" id="6555541at2"/>
<organism evidence="2 3">
    <name type="scientific">Mixta tenebrionis</name>
    <dbReference type="NCBI Taxonomy" id="2562439"/>
    <lineage>
        <taxon>Bacteria</taxon>
        <taxon>Pseudomonadati</taxon>
        <taxon>Pseudomonadota</taxon>
        <taxon>Gammaproteobacteria</taxon>
        <taxon>Enterobacterales</taxon>
        <taxon>Erwiniaceae</taxon>
        <taxon>Mixta</taxon>
    </lineage>
</organism>
<feature type="transmembrane region" description="Helical" evidence="1">
    <location>
        <begin position="12"/>
        <end position="30"/>
    </location>
</feature>
<accession>A0A506V829</accession>
<evidence type="ECO:0008006" key="4">
    <source>
        <dbReference type="Google" id="ProtNLM"/>
    </source>
</evidence>
<proteinExistence type="predicted"/>
<evidence type="ECO:0000313" key="3">
    <source>
        <dbReference type="Proteomes" id="UP000319523"/>
    </source>
</evidence>
<protein>
    <recommendedName>
        <fullName evidence="4">FidL</fullName>
    </recommendedName>
</protein>
<keyword evidence="1" id="KW-0472">Membrane</keyword>